<dbReference type="EMBL" id="JAPQKO010000005">
    <property type="protein sequence ID" value="KAJ5162544.1"/>
    <property type="molecule type" value="Genomic_DNA"/>
</dbReference>
<accession>A0A9W9LM54</accession>
<gene>
    <name evidence="1" type="ORF">N7492_007936</name>
</gene>
<organism evidence="1 2">
    <name type="scientific">Penicillium capsulatum</name>
    <dbReference type="NCBI Taxonomy" id="69766"/>
    <lineage>
        <taxon>Eukaryota</taxon>
        <taxon>Fungi</taxon>
        <taxon>Dikarya</taxon>
        <taxon>Ascomycota</taxon>
        <taxon>Pezizomycotina</taxon>
        <taxon>Eurotiomycetes</taxon>
        <taxon>Eurotiomycetidae</taxon>
        <taxon>Eurotiales</taxon>
        <taxon>Aspergillaceae</taxon>
        <taxon>Penicillium</taxon>
    </lineage>
</organism>
<dbReference type="Proteomes" id="UP001146351">
    <property type="component" value="Unassembled WGS sequence"/>
</dbReference>
<comment type="caution">
    <text evidence="1">The sequence shown here is derived from an EMBL/GenBank/DDBJ whole genome shotgun (WGS) entry which is preliminary data.</text>
</comment>
<keyword evidence="2" id="KW-1185">Reference proteome</keyword>
<dbReference type="AlphaFoldDB" id="A0A9W9LM54"/>
<proteinExistence type="predicted"/>
<protein>
    <submittedName>
        <fullName evidence="1">Uncharacterized protein</fullName>
    </submittedName>
</protein>
<name>A0A9W9LM54_9EURO</name>
<sequence>MYSARRPTAGGAPRKCSCVVVDVEPLVVPAYEYHHPVLDEYIAALPLAVPVLDTHQLGPPAGLAGTDVDRHGQPLAKLTDHTEQPVNRVHPKPLAVGLHESLA</sequence>
<evidence type="ECO:0000313" key="2">
    <source>
        <dbReference type="Proteomes" id="UP001146351"/>
    </source>
</evidence>
<evidence type="ECO:0000313" key="1">
    <source>
        <dbReference type="EMBL" id="KAJ5162544.1"/>
    </source>
</evidence>
<reference evidence="1" key="2">
    <citation type="journal article" date="2023" name="IMA Fungus">
        <title>Comparative genomic study of the Penicillium genus elucidates a diverse pangenome and 15 lateral gene transfer events.</title>
        <authorList>
            <person name="Petersen C."/>
            <person name="Sorensen T."/>
            <person name="Nielsen M.R."/>
            <person name="Sondergaard T.E."/>
            <person name="Sorensen J.L."/>
            <person name="Fitzpatrick D.A."/>
            <person name="Frisvad J.C."/>
            <person name="Nielsen K.L."/>
        </authorList>
    </citation>
    <scope>NUCLEOTIDE SEQUENCE</scope>
    <source>
        <strain evidence="1">IBT 21917</strain>
    </source>
</reference>
<reference evidence="1" key="1">
    <citation type="submission" date="2022-11" db="EMBL/GenBank/DDBJ databases">
        <authorList>
            <person name="Petersen C."/>
        </authorList>
    </citation>
    <scope>NUCLEOTIDE SEQUENCE</scope>
    <source>
        <strain evidence="1">IBT 21917</strain>
    </source>
</reference>